<evidence type="ECO:0000256" key="1">
    <source>
        <dbReference type="ARBA" id="ARBA00022829"/>
    </source>
</evidence>
<keyword evidence="1" id="KW-0159">Chromosome partition</keyword>
<organism evidence="4 5">
    <name type="scientific">Streptomyces lavendulocolor</name>
    <dbReference type="NCBI Taxonomy" id="67316"/>
    <lineage>
        <taxon>Bacteria</taxon>
        <taxon>Bacillati</taxon>
        <taxon>Actinomycetota</taxon>
        <taxon>Actinomycetes</taxon>
        <taxon>Kitasatosporales</taxon>
        <taxon>Streptomycetaceae</taxon>
        <taxon>Streptomyces</taxon>
    </lineage>
</organism>
<feature type="compositionally biased region" description="Low complexity" evidence="3">
    <location>
        <begin position="103"/>
        <end position="115"/>
    </location>
</feature>
<feature type="compositionally biased region" description="Low complexity" evidence="3">
    <location>
        <begin position="32"/>
        <end position="43"/>
    </location>
</feature>
<dbReference type="Pfam" id="PF02616">
    <property type="entry name" value="SMC_ScpA"/>
    <property type="match status" value="1"/>
</dbReference>
<evidence type="ECO:0000313" key="5">
    <source>
        <dbReference type="Proteomes" id="UP001550378"/>
    </source>
</evidence>
<reference evidence="4 5" key="1">
    <citation type="submission" date="2024-06" db="EMBL/GenBank/DDBJ databases">
        <title>The Natural Products Discovery Center: Release of the First 8490 Sequenced Strains for Exploring Actinobacteria Biosynthetic Diversity.</title>
        <authorList>
            <person name="Kalkreuter E."/>
            <person name="Kautsar S.A."/>
            <person name="Yang D."/>
            <person name="Bader C.D."/>
            <person name="Teijaro C.N."/>
            <person name="Fluegel L."/>
            <person name="Davis C.M."/>
            <person name="Simpson J.R."/>
            <person name="Lauterbach L."/>
            <person name="Steele A.D."/>
            <person name="Gui C."/>
            <person name="Meng S."/>
            <person name="Li G."/>
            <person name="Viehrig K."/>
            <person name="Ye F."/>
            <person name="Su P."/>
            <person name="Kiefer A.F."/>
            <person name="Nichols A."/>
            <person name="Cepeda A.J."/>
            <person name="Yan W."/>
            <person name="Fan B."/>
            <person name="Jiang Y."/>
            <person name="Adhikari A."/>
            <person name="Zheng C.-J."/>
            <person name="Schuster L."/>
            <person name="Cowan T.M."/>
            <person name="Smanski M.J."/>
            <person name="Chevrette M.G."/>
            <person name="De Carvalho L.P.S."/>
            <person name="Shen B."/>
        </authorList>
    </citation>
    <scope>NUCLEOTIDE SEQUENCE [LARGE SCALE GENOMIC DNA]</scope>
    <source>
        <strain evidence="4 5">NPDC006337</strain>
    </source>
</reference>
<feature type="region of interest" description="Disordered" evidence="3">
    <location>
        <begin position="1"/>
        <end position="123"/>
    </location>
</feature>
<dbReference type="RefSeq" id="WP_359654797.1">
    <property type="nucleotide sequence ID" value="NZ_JBEXZP010000061.1"/>
</dbReference>
<dbReference type="PANTHER" id="PTHR33969">
    <property type="entry name" value="SEGREGATION AND CONDENSATION PROTEIN A"/>
    <property type="match status" value="1"/>
</dbReference>
<name>A0ABV2W672_9ACTN</name>
<dbReference type="Gene3D" id="6.10.250.2410">
    <property type="match status" value="1"/>
</dbReference>
<feature type="compositionally biased region" description="Pro residues" evidence="3">
    <location>
        <begin position="92"/>
        <end position="102"/>
    </location>
</feature>
<dbReference type="PANTHER" id="PTHR33969:SF2">
    <property type="entry name" value="SEGREGATION AND CONDENSATION PROTEIN A"/>
    <property type="match status" value="1"/>
</dbReference>
<evidence type="ECO:0000256" key="2">
    <source>
        <dbReference type="ARBA" id="ARBA00044777"/>
    </source>
</evidence>
<dbReference type="InterPro" id="IPR003768">
    <property type="entry name" value="ScpA"/>
</dbReference>
<gene>
    <name evidence="4" type="ORF">ABZ508_16945</name>
</gene>
<feature type="compositionally biased region" description="Pro residues" evidence="3">
    <location>
        <begin position="51"/>
        <end position="84"/>
    </location>
</feature>
<protein>
    <recommendedName>
        <fullName evidence="2">Segregation and condensation protein A</fullName>
    </recommendedName>
</protein>
<accession>A0ABV2W672</accession>
<comment type="caution">
    <text evidence="4">The sequence shown here is derived from an EMBL/GenBank/DDBJ whole genome shotgun (WGS) entry which is preliminary data.</text>
</comment>
<dbReference type="Proteomes" id="UP001550378">
    <property type="component" value="Unassembled WGS sequence"/>
</dbReference>
<evidence type="ECO:0000256" key="3">
    <source>
        <dbReference type="SAM" id="MobiDB-lite"/>
    </source>
</evidence>
<evidence type="ECO:0000313" key="4">
    <source>
        <dbReference type="EMBL" id="MEU0709044.1"/>
    </source>
</evidence>
<dbReference type="EMBL" id="JBEXZR010000013">
    <property type="protein sequence ID" value="MEU0709044.1"/>
    <property type="molecule type" value="Genomic_DNA"/>
</dbReference>
<proteinExistence type="predicted"/>
<keyword evidence="5" id="KW-1185">Reference proteome</keyword>
<sequence>MPPTDAPSPRRRALGRGPGAARPEAPLPAAPQEPAELQEAQEAQELHEAPQEPPPPRAPAPAPPAGPPAPDEPPQAPAPAPSTPEAPQEPAAAPPAPHPPGMPADAGTAGTARDAGGAGGAAAGSDGRFTVRLANFEGPFDLLLQLISKHKLDVTEVALSKVTDEFMAHIRAMGPDWDLDQTTEFLVVAATLLDLKAARLLPAAEVEDEADLALLEARDLLFARLLQYRAYKQVADIFAERLESEGRRHPRTVGLEPHHAELLPDVVISIGAEGFAGLAVKAMQPKAEPQVYVEHIHAPLVSVREQAAVVVARLRERGEATFRELAGDAPDTLTVVARFLALLELYREKAVALDQEEALDELTVRWTGAQDVTVTDEFDQEES</sequence>
<dbReference type="PRINTS" id="PR01217">
    <property type="entry name" value="PRICHEXTENSN"/>
</dbReference>